<dbReference type="Pfam" id="PF12781">
    <property type="entry name" value="AAA_9"/>
    <property type="match status" value="1"/>
</dbReference>
<protein>
    <submittedName>
        <fullName evidence="25 26">Uncharacterized protein</fullName>
    </submittedName>
</protein>
<dbReference type="EnsemblProtists" id="EKX40179">
    <property type="protein sequence ID" value="EKX40179"/>
    <property type="gene ID" value="GUITHDRAFT_75827"/>
</dbReference>
<evidence type="ECO:0000256" key="5">
    <source>
        <dbReference type="ARBA" id="ARBA00022701"/>
    </source>
</evidence>
<feature type="coiled-coil region" evidence="13">
    <location>
        <begin position="2894"/>
        <end position="2939"/>
    </location>
</feature>
<feature type="domain" description="Dynein heavy chain AAA module D4" evidence="19">
    <location>
        <begin position="2631"/>
        <end position="2875"/>
    </location>
</feature>
<feature type="domain" description="Dynein heavy chain C-terminal" evidence="24">
    <location>
        <begin position="4016"/>
        <end position="4296"/>
    </location>
</feature>
<keyword evidence="11" id="KW-0505">Motor protein</keyword>
<feature type="domain" description="Dynein heavy chain AAA lid" evidence="23">
    <location>
        <begin position="3873"/>
        <end position="4004"/>
    </location>
</feature>
<dbReference type="PANTHER" id="PTHR45703:SF8">
    <property type="entry name" value="DYNEINS HEAVY CHAIN"/>
    <property type="match status" value="1"/>
</dbReference>
<evidence type="ECO:0000256" key="12">
    <source>
        <dbReference type="ARBA" id="ARBA00023212"/>
    </source>
</evidence>
<name>L1IWC0_GUITC</name>
<dbReference type="Gene3D" id="1.20.140.100">
    <property type="entry name" value="Dynein heavy chain, N-terminal domain 2"/>
    <property type="match status" value="1"/>
</dbReference>
<feature type="domain" description="Dynein heavy chain 3 AAA+ lid" evidence="22">
    <location>
        <begin position="2478"/>
        <end position="2573"/>
    </location>
</feature>
<keyword evidence="9" id="KW-0243">Dynein</keyword>
<dbReference type="InterPro" id="IPR041228">
    <property type="entry name" value="Dynein_C"/>
</dbReference>
<dbReference type="Pfam" id="PF08385">
    <property type="entry name" value="DHC_N1"/>
    <property type="match status" value="1"/>
</dbReference>
<dbReference type="InterPro" id="IPR035699">
    <property type="entry name" value="AAA_6"/>
</dbReference>
<evidence type="ECO:0000259" key="19">
    <source>
        <dbReference type="Pfam" id="PF12780"/>
    </source>
</evidence>
<dbReference type="InterPro" id="IPR041466">
    <property type="entry name" value="Dynein_AAA5_ext"/>
</dbReference>
<keyword evidence="27" id="KW-1185">Reference proteome</keyword>
<dbReference type="Gene3D" id="1.10.8.1220">
    <property type="match status" value="1"/>
</dbReference>
<dbReference type="Pfam" id="PF17852">
    <property type="entry name" value="Dynein_AAA_lid"/>
    <property type="match status" value="1"/>
</dbReference>
<gene>
    <name evidence="25" type="ORF">GUITHDRAFT_75827</name>
</gene>
<evidence type="ECO:0000259" key="16">
    <source>
        <dbReference type="Pfam" id="PF08393"/>
    </source>
</evidence>
<feature type="domain" description="Dynein heavy chain hydrolytic ATP-binding dynein motor region" evidence="17">
    <location>
        <begin position="1672"/>
        <end position="1984"/>
    </location>
</feature>
<comment type="subcellular location">
    <subcellularLocation>
        <location evidence="2">Cytoplasm</location>
        <location evidence="2">Cytoskeleton</location>
    </subcellularLocation>
    <subcellularLocation>
        <location evidence="1">Plastid</location>
        <location evidence="1">Chloroplast</location>
    </subcellularLocation>
</comment>
<dbReference type="Pfam" id="PF12780">
    <property type="entry name" value="AAA_8"/>
    <property type="match status" value="1"/>
</dbReference>
<dbReference type="GO" id="GO:0045505">
    <property type="term" value="F:dynein intermediate chain binding"/>
    <property type="evidence" value="ECO:0007669"/>
    <property type="project" value="InterPro"/>
</dbReference>
<feature type="domain" description="Dynein heavy chain coiled coil stalk" evidence="18">
    <location>
        <begin position="2893"/>
        <end position="3228"/>
    </location>
</feature>
<feature type="domain" description="Dynein heavy chain linker" evidence="16">
    <location>
        <begin position="1139"/>
        <end position="1534"/>
    </location>
</feature>
<evidence type="ECO:0000259" key="23">
    <source>
        <dbReference type="Pfam" id="PF18198"/>
    </source>
</evidence>
<feature type="non-terminal residue" evidence="25">
    <location>
        <position position="1"/>
    </location>
</feature>
<dbReference type="InterPro" id="IPR027417">
    <property type="entry name" value="P-loop_NTPase"/>
</dbReference>
<dbReference type="HOGENOM" id="CLU_000038_4_0_1"/>
<dbReference type="GeneID" id="17296917"/>
<feature type="transmembrane region" description="Helical" evidence="14">
    <location>
        <begin position="166"/>
        <end position="193"/>
    </location>
</feature>
<dbReference type="eggNOG" id="KOG3595">
    <property type="taxonomic scope" value="Eukaryota"/>
</dbReference>
<dbReference type="InterPro" id="IPR041658">
    <property type="entry name" value="AAA_lid_11"/>
</dbReference>
<evidence type="ECO:0000313" key="25">
    <source>
        <dbReference type="EMBL" id="EKX40179.1"/>
    </source>
</evidence>
<evidence type="ECO:0000259" key="17">
    <source>
        <dbReference type="Pfam" id="PF12774"/>
    </source>
</evidence>
<dbReference type="Pfam" id="PF12774">
    <property type="entry name" value="AAA_6"/>
    <property type="match status" value="1"/>
</dbReference>
<evidence type="ECO:0000259" key="22">
    <source>
        <dbReference type="Pfam" id="PF17857"/>
    </source>
</evidence>
<dbReference type="InterPro" id="IPR024743">
    <property type="entry name" value="Dynein_HC_stalk"/>
</dbReference>
<feature type="domain" description="Dynein heavy chain AAA 5 extension" evidence="21">
    <location>
        <begin position="2136"/>
        <end position="2261"/>
    </location>
</feature>
<dbReference type="InterPro" id="IPR043160">
    <property type="entry name" value="Dynein_C_barrel"/>
</dbReference>
<comment type="similarity">
    <text evidence="3">Belongs to the dynein heavy chain family.</text>
</comment>
<dbReference type="EMBL" id="JH993033">
    <property type="protein sequence ID" value="EKX40179.1"/>
    <property type="molecule type" value="Genomic_DNA"/>
</dbReference>
<dbReference type="Pfam" id="PF08393">
    <property type="entry name" value="DHC_N2"/>
    <property type="match status" value="1"/>
</dbReference>
<keyword evidence="7" id="KW-0547">Nucleotide-binding</keyword>
<evidence type="ECO:0000256" key="8">
    <source>
        <dbReference type="ARBA" id="ARBA00022840"/>
    </source>
</evidence>
<dbReference type="Pfam" id="PF17857">
    <property type="entry name" value="AAA_lid_1"/>
    <property type="match status" value="1"/>
</dbReference>
<keyword evidence="8" id="KW-0067">ATP-binding</keyword>
<dbReference type="Gene3D" id="3.40.50.300">
    <property type="entry name" value="P-loop containing nucleotide triphosphate hydrolases"/>
    <property type="match status" value="3"/>
</dbReference>
<dbReference type="Gene3D" id="1.20.920.30">
    <property type="match status" value="1"/>
</dbReference>
<dbReference type="GO" id="GO:0005874">
    <property type="term" value="C:microtubule"/>
    <property type="evidence" value="ECO:0007669"/>
    <property type="project" value="UniProtKB-KW"/>
</dbReference>
<evidence type="ECO:0000256" key="7">
    <source>
        <dbReference type="ARBA" id="ARBA00022741"/>
    </source>
</evidence>
<dbReference type="PaxDb" id="55529-EKX40179"/>
<dbReference type="GO" id="GO:0051959">
    <property type="term" value="F:dynein light intermediate chain binding"/>
    <property type="evidence" value="ECO:0007669"/>
    <property type="project" value="InterPro"/>
</dbReference>
<evidence type="ECO:0000256" key="10">
    <source>
        <dbReference type="ARBA" id="ARBA00023054"/>
    </source>
</evidence>
<dbReference type="InterPro" id="IPR042222">
    <property type="entry name" value="Dynein_2_N"/>
</dbReference>
<keyword evidence="6" id="KW-0677">Repeat</keyword>
<dbReference type="KEGG" id="gtt:GUITHDRAFT_75827"/>
<evidence type="ECO:0000313" key="26">
    <source>
        <dbReference type="EnsemblProtists" id="EKX40179"/>
    </source>
</evidence>
<keyword evidence="14" id="KW-0472">Membrane</keyword>
<keyword evidence="5" id="KW-0493">Microtubule</keyword>
<dbReference type="GO" id="GO:0005524">
    <property type="term" value="F:ATP binding"/>
    <property type="evidence" value="ECO:0007669"/>
    <property type="project" value="UniProtKB-KW"/>
</dbReference>
<evidence type="ECO:0000259" key="21">
    <source>
        <dbReference type="Pfam" id="PF17852"/>
    </source>
</evidence>
<evidence type="ECO:0000256" key="2">
    <source>
        <dbReference type="ARBA" id="ARBA00004245"/>
    </source>
</evidence>
<evidence type="ECO:0000256" key="3">
    <source>
        <dbReference type="ARBA" id="ARBA00008887"/>
    </source>
</evidence>
<evidence type="ECO:0000256" key="4">
    <source>
        <dbReference type="ARBA" id="ARBA00022490"/>
    </source>
</evidence>
<dbReference type="Pfam" id="PF12777">
    <property type="entry name" value="MT"/>
    <property type="match status" value="1"/>
</dbReference>
<dbReference type="GO" id="GO:0030286">
    <property type="term" value="C:dynein complex"/>
    <property type="evidence" value="ECO:0007669"/>
    <property type="project" value="UniProtKB-KW"/>
</dbReference>
<evidence type="ECO:0000256" key="11">
    <source>
        <dbReference type="ARBA" id="ARBA00023175"/>
    </source>
</evidence>
<dbReference type="InterPro" id="IPR042228">
    <property type="entry name" value="Dynein_linker_3"/>
</dbReference>
<keyword evidence="4" id="KW-0963">Cytoplasm</keyword>
<dbReference type="InterPro" id="IPR013594">
    <property type="entry name" value="Dynein_heavy_tail"/>
</dbReference>
<dbReference type="InterPro" id="IPR042219">
    <property type="entry name" value="AAA_lid_11_sf"/>
</dbReference>
<feature type="domain" description="Dynein heavy chain tail" evidence="15">
    <location>
        <begin position="61"/>
        <end position="637"/>
    </location>
</feature>
<evidence type="ECO:0000259" key="15">
    <source>
        <dbReference type="Pfam" id="PF08385"/>
    </source>
</evidence>
<dbReference type="Proteomes" id="UP000011087">
    <property type="component" value="Unassembled WGS sequence"/>
</dbReference>
<keyword evidence="12" id="KW-0206">Cytoskeleton</keyword>
<reference evidence="26" key="3">
    <citation type="submission" date="2015-06" db="UniProtKB">
        <authorList>
            <consortium name="EnsemblProtists"/>
        </authorList>
    </citation>
    <scope>IDENTIFICATION</scope>
</reference>
<dbReference type="FunFam" id="1.10.287.2620:FF:000001">
    <property type="entry name" value="Cytoplasmic dynein heavy chain 1"/>
    <property type="match status" value="1"/>
</dbReference>
<dbReference type="Pfam" id="PF12775">
    <property type="entry name" value="AAA_7"/>
    <property type="match status" value="1"/>
</dbReference>
<feature type="domain" description="Dynein heavy chain ATP-binding dynein motor region" evidence="20">
    <location>
        <begin position="3263"/>
        <end position="3360"/>
    </location>
</feature>
<proteinExistence type="inferred from homology"/>
<evidence type="ECO:0000313" key="27">
    <source>
        <dbReference type="Proteomes" id="UP000011087"/>
    </source>
</evidence>
<evidence type="ECO:0000256" key="14">
    <source>
        <dbReference type="SAM" id="Phobius"/>
    </source>
</evidence>
<accession>L1IWC0</accession>
<dbReference type="GO" id="GO:0007018">
    <property type="term" value="P:microtubule-based movement"/>
    <property type="evidence" value="ECO:0007669"/>
    <property type="project" value="InterPro"/>
</dbReference>
<evidence type="ECO:0000256" key="13">
    <source>
        <dbReference type="SAM" id="Coils"/>
    </source>
</evidence>
<evidence type="ECO:0000256" key="6">
    <source>
        <dbReference type="ARBA" id="ARBA00022737"/>
    </source>
</evidence>
<organism evidence="25">
    <name type="scientific">Guillardia theta (strain CCMP2712)</name>
    <name type="common">Cryptophyte</name>
    <dbReference type="NCBI Taxonomy" id="905079"/>
    <lineage>
        <taxon>Eukaryota</taxon>
        <taxon>Cryptophyceae</taxon>
        <taxon>Pyrenomonadales</taxon>
        <taxon>Geminigeraceae</taxon>
        <taxon>Guillardia</taxon>
    </lineage>
</organism>
<evidence type="ECO:0000256" key="9">
    <source>
        <dbReference type="ARBA" id="ARBA00023017"/>
    </source>
</evidence>
<dbReference type="InterPro" id="IPR024317">
    <property type="entry name" value="Dynein_heavy_chain_D4_dom"/>
</dbReference>
<sequence length="4312" mass="494680">QEGWPDVIAKEIQEELQRFMSATYITIGNIAGNTYLPLPYFGTEDIEIKEEISGYNDKERIHVIENSIVLWTKQIKDVLLLNPEVNVRNNGLNATEVELEFWSKQAKKLNSISHQLESSRFDKIMQILEISKSTFFPAFSRLCKEVKTAQEEANDNVLYLRPANKIYSAIMVFFFILLLQRFNVIMHVTLLVWKHSKFYNTQGRLVLLIREICNEIIIRSRRQGIHLIDNNTRYMGNEIWTSEPEHAIGMVYDVIESCENFKQVYQKFKERSIAECPDNPWRFQNDVLFEKLDNFLERCNDVLNLMTNLNDFKTLKYLEIGGSKGKTLTSSVYQINSDFEICVLNFQNANIDIFDAESRLFDESYFAFKIRVDELERRLASVIVQAFEDCSTIIGKLKLLQSFGNLLHRDVLQAELQSKHTQLFREYLQDIQQVIEIFNSGKSLSRFHYNSPPHAGAVMWSRGLLERIQEPMLKFRQIYSKQFNRSEGQDIQNLYSTTSHQLRAFEDEHISQWSENILNISEEKLKMPLLKRISGKDMNLLSVNFDPALVCLLREVRYFVSLAISVPEAARTLFLNEEKFRIQSGNLDLIVVRYNKILQMLSQVEKRLIQTRIDAIDKILENGLTNINWKSHSIDEFITQAMSMVGEAYHIAESMKHYMSYTQDILQSWIDNPMIQRKTMKTYLPTDFSKLQSSVIEQGYAHIRNGGRTIHDYLVKFQNMVGANKGSASFKAYLQSVDQIVVEGLRRAFLASLTYLYHQIDSDNLIRSDTNPLLEIQLLLENNQFVFQPTISSTDDKKGLRDMIFSWIHSFQNIGTLVPRVDNNVGFDDYDVELHDDTFLRKILKQIDTSLAASEAECDEFRLSFNEFSFLWMSSPSNALESFLEYEREIIDSVPSVSSFEREIFKYRQIEEEIRFLPGSQVVGWLKIDTRPLRQTLLNLIASWRSVFQEYPLNFVEKSVSEMLQFISDTSKNLDLDVFEFNSLVNVLKSLRDIKLVEAKFTMRLNMMLPMLQMLSKHGRNIPFELIQEAEGLKMKWIELKNKGGLVKDKNSDLIRKESSSLQTKIKEMTKKVERFRSYFLHQLPNSFQDDSSTAFAQLDALISAPKNSIQVYQKERERLLLLQELFEVEIQDFPSLLECLRDAQVVKTLLDINSLLVNTLKHWKKQRWYDVLPKMMEVDMMEIDSILENLNPEVKRWNLYIEMHNLLAELKITIPILESLQSENIKTRHWKQIMRATGVSFVIDNKFVLEELLKLNLHLFKDEISRIIVQSSQEHGIEKQLRRIEDYFNQLKMQGSDSSQTFNLNLDPEIYSDLEQNLNVLHTLASSKYVSFNQYLQEAIHSLLDKLGFVERFSEYWNTVITKWQSLEGVYSKFKLKEDFDEYYHVASEWKKYVADLPQDFTSLHSAKEITLQALWGFVNNFEKFEKNLEALLKYRRKIHPILYFLSDKDLIKLLTLDTRIQSLDVYVNMLSQGIHGLSIRKENNHNFQVRGIVNNAGETLAFPEAILLSQENDVNVSNVMEHTKKVMENRIYSMYVECKQKERWKTFQSMSTQEILHIFSIFFTEKVTNALEQCEKPDSTGDILEILSSNLKADHQETVDLNAQTLSHIERKKYASLVVAGLAQLDIMGTLVKCSASSRSSFEWQSQKRMYMNFETCKSHGEILNYKREYGHEVLGHTERIVLTPMTQRCQISMANAAGLRQIGALLGRCGNGKRSILQDMASFFGEAIRSQVFFEDCKDIVDLVHALSITNSWAVFEVSMLKSVDAAVLYSAIKETLLFLRRNINVNRGEADTILRSASSSPTFSVQPQFFLTIDVDALNYLWHPSIKGDLRACTVFEVHLEIVLSTKLQSEGFQKHVMLTHRLCSLKEIIENLVLTRVSVSLLKALIWKAKTIISAGLLQDEISAFVIAVEELLSQRFDLQEHTNAQIISQVFGELSLETSPTDKTWVYRDFRAKTICFEQAAQEHRSIFVIGPANSGKSSIIHSYIESKVQAGKKVKHLCMNPKAIQTAHMVGYYRDGIWMDGVLTCALKDLEQDAVHDMKILIFDSLMDPVWTEMIKPLIDTKRFFQSKNQENIAINPDTKVFFETPDLQLCAPCIVGTSYISFVGDDCVPWKALIESWVSETPHKEILREFSEFYLPKIVNFLEENEDMITGYHLKSRIKGLIEIFDLIAQINVEKLDREEQTLEKAKSLEGVYIFSCFWALFGCFDCESATNFRKKANSFWKETFDRVILPSDLTIFEICFDFVKREFVPWQSQLSVYFDISQSNFGQLFVPTPETVPYSFLTSMLASWNKFVLLKGRPGCGKSSLIRETLRVLDQEVFSTEYMLFQCTTSAETLQQKFQGMLVRSTKRFWYPLSGKKLIIQVDDMNLCERDRYDSQNACEFLRYFLKHRQYYEGLSSISVNVKDVVVVGSYTPFPGFALSQRLENKFISFTIDNPSDNALHTIVTTLALTHFNTFETRIKSFISEAMVWATINVHHMVNECFKAVGERFHYVYGLKDICAVMQGMSRATTRFFDSPASLISLWIHECERVYSDRFVSKSDFQIFKKKLNDACFKWFDEYDDDINMIVSKNNLYAPLVLQGLEPGSELDQTMYSVMLNMDKAKRVVAEKHLEFQRSAKLAPFVTLTHSLSHITRLTRAMTQPSGHVIFLGSHGSERRVLIAISAYILGIELVSGKGSYDDFWKACKRWHKEAGLHSKQVVVVLEDDDLLDCKKVSLTQEIIATGYASSFFDRQQKEDLCKQVKPRLNDSGIIDNADNCWEYYLTEARKNFHFSLCFANDSEFRKVSVSRFPSLYQGIVIDFYHPLVKENLIEMAQMYLKSDLLVPEYLKDNSAQHLAFVFDFFRFSSISSTMYLDKSPSGFLNYVSEFQALLRRKHVESQRRKVRIQSVLHKLQTATEKAKFLEQRLQDDLRDLQDKSDIAEQSLQSLSHETSIVDAEKASASEEEAVLVSCTSEFERQQQQYLEEHKSVDPFVTELESSLSLIDKKSLNELKALNTPPNGVEDVILAVAVIVNKGTVPKEVGWNFCKKVIANSEQLLKALNSINGENVSDAAVAYCEANLVKKDSFNPDKIRSKSAAASGMCAWVISLCRYHKAFQAVMPARKKLDEAAGNMQRLEVRMANVHSHLQAMDEKLSHLTSLYQAALAEKNKAQGVVNDTRSQIDVAKKMMDILSVQSDRWTMNIKRIESDDQFIFGDTLLCASYLSFMGVCNRVQRKEILSSWKLDLTERDIAVSKEFSITRNLLSEVEIDRCHLWKLPQDSLVLENAALVLHSLQTPVILDPDDVFLRWLRNHLGLQEQGVAHGQTSEVVWCSCHDKNFVEKIDACITSAKMLVAFDLLDDIPDSLLGYLSKKNNIYLHTRLERPRFISEHCSVLTVIDCKLDSTSFEAILQEVINRELDFDNYKKVLSQKEEQIELLGKRESCEQELLSLIADSSGDVLEDPGFLENLEKFWTRFQAAGEEYERSTLHQEEIRLPAEYYEVSYRGTLLYQLAQRLVHLDSTYMVSTPQLLTSFLRGLRSASDDEAHQNKADPDWKLQSLMLATTLHMCRLVVASLSSTHRLPFLSFVTLEVSAAKDPWASQCKGFLLRKQRAQATESSPFPWLHESQWSQLSDLEDLALPPQSGSSTLVLRPFAGFKQEMLRSSGRFREWYLSDSPEHASLPGDWRQIDETSMIALVSILRPDRLPQALEQLVRKTLGLGSLSTILNSDEAVKEQGDSKHPIFFIVNEDEDVEELVRATLQYAGLMPSGRKMRSIILSDTDMDRLDILLEEELEGDHVVHLQDVQVASRWLNLSFPLFLSRLRQGTLPCILILSGKRAAITEVISGTCLKVDRTAPRSLHSCLKMNVQAVGDKIDLEHSSPTSRKMMFALCVFYAVIDFRKSFREVGWNHRYSFGLDSLLVACEFASDVAEGFAISPWQHLRHMVVRLTCGEEMSDGIDESVLDAYCHKFVSESLLSNLEILPGLKTPGARYEWNDIVGQLQQEEVLHSPTSIGLFKYAGLRQSLEESQILLECIGSLQLEASGSSRSSEEALTIADEILDKIPEVISVESARKDPLSFFFLSEIDRLNRLTSKMTVDVTKWRKGLKQQLLSADESGSVGSMASNMVPTAWEAMAYPSLRSLSSWLADLKERHGQLRDIASSDLEPLKAIWLPGLFCPQAFMHAVRVSLAKTTSMAVEATEIEAAVLSGERAAPGAFDGEAFHVSGIFLEGARWSEQDARLELASEHHTSCSRIADVSLTPRKERSKPSLSLPVYRTRMRGNSYLFHLLFPSNEHSAAWLMSGAAVVLDVETSARSEGGPSVR</sequence>
<evidence type="ECO:0000259" key="20">
    <source>
        <dbReference type="Pfam" id="PF12781"/>
    </source>
</evidence>
<dbReference type="InterPro" id="IPR026983">
    <property type="entry name" value="DHC"/>
</dbReference>
<dbReference type="Gene3D" id="1.20.58.1120">
    <property type="match status" value="1"/>
</dbReference>
<dbReference type="InterPro" id="IPR013602">
    <property type="entry name" value="Dynein_heavy_linker"/>
</dbReference>
<dbReference type="SUPFAM" id="SSF52540">
    <property type="entry name" value="P-loop containing nucleoside triphosphate hydrolases"/>
    <property type="match status" value="1"/>
</dbReference>
<keyword evidence="10 13" id="KW-0175">Coiled coil</keyword>
<dbReference type="PANTHER" id="PTHR45703">
    <property type="entry name" value="DYNEIN HEAVY CHAIN"/>
    <property type="match status" value="1"/>
</dbReference>
<dbReference type="GO" id="GO:0009507">
    <property type="term" value="C:chloroplast"/>
    <property type="evidence" value="ECO:0007669"/>
    <property type="project" value="UniProtKB-SubCell"/>
</dbReference>
<dbReference type="Pfam" id="PF18198">
    <property type="entry name" value="AAA_lid_11"/>
    <property type="match status" value="1"/>
</dbReference>
<dbReference type="InterPro" id="IPR041589">
    <property type="entry name" value="DNAH3_AAA_lid_1"/>
</dbReference>
<evidence type="ECO:0000256" key="1">
    <source>
        <dbReference type="ARBA" id="ARBA00004229"/>
    </source>
</evidence>
<dbReference type="Gene3D" id="1.10.472.130">
    <property type="match status" value="1"/>
</dbReference>
<keyword evidence="14" id="KW-1133">Transmembrane helix</keyword>
<dbReference type="Gene3D" id="1.20.920.20">
    <property type="match status" value="1"/>
</dbReference>
<reference evidence="27" key="2">
    <citation type="submission" date="2012-11" db="EMBL/GenBank/DDBJ databases">
        <authorList>
            <person name="Kuo A."/>
            <person name="Curtis B.A."/>
            <person name="Tanifuji G."/>
            <person name="Burki F."/>
            <person name="Gruber A."/>
            <person name="Irimia M."/>
            <person name="Maruyama S."/>
            <person name="Arias M.C."/>
            <person name="Ball S.G."/>
            <person name="Gile G.H."/>
            <person name="Hirakawa Y."/>
            <person name="Hopkins J.F."/>
            <person name="Rensing S.A."/>
            <person name="Schmutz J."/>
            <person name="Symeonidi A."/>
            <person name="Elias M."/>
            <person name="Eveleigh R.J."/>
            <person name="Herman E.K."/>
            <person name="Klute M.J."/>
            <person name="Nakayama T."/>
            <person name="Obornik M."/>
            <person name="Reyes-Prieto A."/>
            <person name="Armbrust E.V."/>
            <person name="Aves S.J."/>
            <person name="Beiko R.G."/>
            <person name="Coutinho P."/>
            <person name="Dacks J.B."/>
            <person name="Durnford D.G."/>
            <person name="Fast N.M."/>
            <person name="Green B.R."/>
            <person name="Grisdale C."/>
            <person name="Hempe F."/>
            <person name="Henrissat B."/>
            <person name="Hoppner M.P."/>
            <person name="Ishida K.-I."/>
            <person name="Kim E."/>
            <person name="Koreny L."/>
            <person name="Kroth P.G."/>
            <person name="Liu Y."/>
            <person name="Malik S.-B."/>
            <person name="Maier U.G."/>
            <person name="McRose D."/>
            <person name="Mock T."/>
            <person name="Neilson J.A."/>
            <person name="Onodera N.T."/>
            <person name="Poole A.M."/>
            <person name="Pritham E.J."/>
            <person name="Richards T.A."/>
            <person name="Rocap G."/>
            <person name="Roy S.W."/>
            <person name="Sarai C."/>
            <person name="Schaack S."/>
            <person name="Shirato S."/>
            <person name="Slamovits C.H."/>
            <person name="Spencer D.F."/>
            <person name="Suzuki S."/>
            <person name="Worden A.Z."/>
            <person name="Zauner S."/>
            <person name="Barry K."/>
            <person name="Bell C."/>
            <person name="Bharti A.K."/>
            <person name="Crow J.A."/>
            <person name="Grimwood J."/>
            <person name="Kramer R."/>
            <person name="Lindquist E."/>
            <person name="Lucas S."/>
            <person name="Salamov A."/>
            <person name="McFadden G.I."/>
            <person name="Lane C.E."/>
            <person name="Keeling P.J."/>
            <person name="Gray M.W."/>
            <person name="Grigoriev I.V."/>
            <person name="Archibald J.M."/>
        </authorList>
    </citation>
    <scope>NUCLEOTIDE SEQUENCE</scope>
    <source>
        <strain evidence="27">CCMP2712</strain>
    </source>
</reference>
<evidence type="ECO:0000259" key="24">
    <source>
        <dbReference type="Pfam" id="PF18199"/>
    </source>
</evidence>
<dbReference type="Gene3D" id="1.10.8.720">
    <property type="entry name" value="Region D6 of dynein motor"/>
    <property type="match status" value="1"/>
</dbReference>
<dbReference type="RefSeq" id="XP_005827159.1">
    <property type="nucleotide sequence ID" value="XM_005827102.1"/>
</dbReference>
<dbReference type="Pfam" id="PF18199">
    <property type="entry name" value="Dynein_C"/>
    <property type="match status" value="1"/>
</dbReference>
<keyword evidence="14" id="KW-0812">Transmembrane</keyword>
<dbReference type="STRING" id="905079.L1IWC0"/>
<dbReference type="Gene3D" id="3.10.490.20">
    <property type="match status" value="1"/>
</dbReference>
<evidence type="ECO:0000259" key="18">
    <source>
        <dbReference type="Pfam" id="PF12777"/>
    </source>
</evidence>
<dbReference type="Gene3D" id="1.10.287.2620">
    <property type="match status" value="1"/>
</dbReference>
<dbReference type="Gene3D" id="3.20.180.20">
    <property type="entry name" value="Dynein heavy chain, N-terminal domain 2"/>
    <property type="match status" value="1"/>
</dbReference>
<dbReference type="Gene3D" id="1.20.1270.280">
    <property type="match status" value="1"/>
</dbReference>
<dbReference type="InterPro" id="IPR035706">
    <property type="entry name" value="AAA_9"/>
</dbReference>
<reference evidence="25 27" key="1">
    <citation type="journal article" date="2012" name="Nature">
        <title>Algal genomes reveal evolutionary mosaicism and the fate of nucleomorphs.</title>
        <authorList>
            <consortium name="DOE Joint Genome Institute"/>
            <person name="Curtis B.A."/>
            <person name="Tanifuji G."/>
            <person name="Burki F."/>
            <person name="Gruber A."/>
            <person name="Irimia M."/>
            <person name="Maruyama S."/>
            <person name="Arias M.C."/>
            <person name="Ball S.G."/>
            <person name="Gile G.H."/>
            <person name="Hirakawa Y."/>
            <person name="Hopkins J.F."/>
            <person name="Kuo A."/>
            <person name="Rensing S.A."/>
            <person name="Schmutz J."/>
            <person name="Symeonidi A."/>
            <person name="Elias M."/>
            <person name="Eveleigh R.J."/>
            <person name="Herman E.K."/>
            <person name="Klute M.J."/>
            <person name="Nakayama T."/>
            <person name="Obornik M."/>
            <person name="Reyes-Prieto A."/>
            <person name="Armbrust E.V."/>
            <person name="Aves S.J."/>
            <person name="Beiko R.G."/>
            <person name="Coutinho P."/>
            <person name="Dacks J.B."/>
            <person name="Durnford D.G."/>
            <person name="Fast N.M."/>
            <person name="Green B.R."/>
            <person name="Grisdale C.J."/>
            <person name="Hempel F."/>
            <person name="Henrissat B."/>
            <person name="Hoppner M.P."/>
            <person name="Ishida K."/>
            <person name="Kim E."/>
            <person name="Koreny L."/>
            <person name="Kroth P.G."/>
            <person name="Liu Y."/>
            <person name="Malik S.B."/>
            <person name="Maier U.G."/>
            <person name="McRose D."/>
            <person name="Mock T."/>
            <person name="Neilson J.A."/>
            <person name="Onodera N.T."/>
            <person name="Poole A.M."/>
            <person name="Pritham E.J."/>
            <person name="Richards T.A."/>
            <person name="Rocap G."/>
            <person name="Roy S.W."/>
            <person name="Sarai C."/>
            <person name="Schaack S."/>
            <person name="Shirato S."/>
            <person name="Slamovits C.H."/>
            <person name="Spencer D.F."/>
            <person name="Suzuki S."/>
            <person name="Worden A.Z."/>
            <person name="Zauner S."/>
            <person name="Barry K."/>
            <person name="Bell C."/>
            <person name="Bharti A.K."/>
            <person name="Crow J.A."/>
            <person name="Grimwood J."/>
            <person name="Kramer R."/>
            <person name="Lindquist E."/>
            <person name="Lucas S."/>
            <person name="Salamov A."/>
            <person name="McFadden G.I."/>
            <person name="Lane C.E."/>
            <person name="Keeling P.J."/>
            <person name="Gray M.W."/>
            <person name="Grigoriev I.V."/>
            <person name="Archibald J.M."/>
        </authorList>
    </citation>
    <scope>NUCLEOTIDE SEQUENCE</scope>
    <source>
        <strain evidence="25 27">CCMP2712</strain>
    </source>
</reference>
<dbReference type="OrthoDB" id="424310at2759"/>